<evidence type="ECO:0000313" key="3">
    <source>
        <dbReference type="Proteomes" id="UP000078540"/>
    </source>
</evidence>
<evidence type="ECO:0008006" key="4">
    <source>
        <dbReference type="Google" id="ProtNLM"/>
    </source>
</evidence>
<keyword evidence="3" id="KW-1185">Reference proteome</keyword>
<organism evidence="2 3">
    <name type="scientific">Atta colombica</name>
    <dbReference type="NCBI Taxonomy" id="520822"/>
    <lineage>
        <taxon>Eukaryota</taxon>
        <taxon>Metazoa</taxon>
        <taxon>Ecdysozoa</taxon>
        <taxon>Arthropoda</taxon>
        <taxon>Hexapoda</taxon>
        <taxon>Insecta</taxon>
        <taxon>Pterygota</taxon>
        <taxon>Neoptera</taxon>
        <taxon>Endopterygota</taxon>
        <taxon>Hymenoptera</taxon>
        <taxon>Apocrita</taxon>
        <taxon>Aculeata</taxon>
        <taxon>Formicoidea</taxon>
        <taxon>Formicidae</taxon>
        <taxon>Myrmicinae</taxon>
        <taxon>Atta</taxon>
    </lineage>
</organism>
<dbReference type="EMBL" id="KQ976423">
    <property type="protein sequence ID" value="KYM88813.1"/>
    <property type="molecule type" value="Genomic_DNA"/>
</dbReference>
<feature type="signal peptide" evidence="1">
    <location>
        <begin position="1"/>
        <end position="19"/>
    </location>
</feature>
<evidence type="ECO:0000313" key="2">
    <source>
        <dbReference type="EMBL" id="KYM88813.1"/>
    </source>
</evidence>
<evidence type="ECO:0000256" key="1">
    <source>
        <dbReference type="SAM" id="SignalP"/>
    </source>
</evidence>
<protein>
    <recommendedName>
        <fullName evidence="4">Secreted protein</fullName>
    </recommendedName>
</protein>
<name>A0A195BQE4_9HYME</name>
<proteinExistence type="predicted"/>
<dbReference type="Proteomes" id="UP000078540">
    <property type="component" value="Unassembled WGS sequence"/>
</dbReference>
<reference evidence="2 3" key="1">
    <citation type="submission" date="2015-09" db="EMBL/GenBank/DDBJ databases">
        <title>Atta colombica WGS genome.</title>
        <authorList>
            <person name="Nygaard S."/>
            <person name="Hu H."/>
            <person name="Boomsma J."/>
            <person name="Zhang G."/>
        </authorList>
    </citation>
    <scope>NUCLEOTIDE SEQUENCE [LARGE SCALE GENOMIC DNA]</scope>
    <source>
        <strain evidence="2">Treedump-2</strain>
        <tissue evidence="2">Whole body</tissue>
    </source>
</reference>
<feature type="chain" id="PRO_5008269599" description="Secreted protein" evidence="1">
    <location>
        <begin position="20"/>
        <end position="175"/>
    </location>
</feature>
<keyword evidence="1" id="KW-0732">Signal</keyword>
<sequence>MTKLWRISTSAISILCSQAMPICSLKWCYMFNRISEWRHLIAQAGLEKKKKTLRHMHGYHETLINCGASPPGSRLLCILRAGPRKTTCLSAPANFKMIYRPRKTKFFAVLRGFSAAPKSTADAFDMQLWPVWARSVKLTSLIDCYFISSPSSRTDFEICFFQIFRCEVFGWHVSW</sequence>
<dbReference type="AlphaFoldDB" id="A0A195BQE4"/>
<gene>
    <name evidence="2" type="ORF">ALC53_02578</name>
</gene>
<accession>A0A195BQE4</accession>